<dbReference type="Proteomes" id="UP001396334">
    <property type="component" value="Unassembled WGS sequence"/>
</dbReference>
<gene>
    <name evidence="1" type="ORF">V6N11_079610</name>
</gene>
<organism evidence="1 2">
    <name type="scientific">Hibiscus sabdariffa</name>
    <name type="common">roselle</name>
    <dbReference type="NCBI Taxonomy" id="183260"/>
    <lineage>
        <taxon>Eukaryota</taxon>
        <taxon>Viridiplantae</taxon>
        <taxon>Streptophyta</taxon>
        <taxon>Embryophyta</taxon>
        <taxon>Tracheophyta</taxon>
        <taxon>Spermatophyta</taxon>
        <taxon>Magnoliopsida</taxon>
        <taxon>eudicotyledons</taxon>
        <taxon>Gunneridae</taxon>
        <taxon>Pentapetalae</taxon>
        <taxon>rosids</taxon>
        <taxon>malvids</taxon>
        <taxon>Malvales</taxon>
        <taxon>Malvaceae</taxon>
        <taxon>Malvoideae</taxon>
        <taxon>Hibiscus</taxon>
    </lineage>
</organism>
<dbReference type="EMBL" id="JBBPBN010000020">
    <property type="protein sequence ID" value="KAK9017126.1"/>
    <property type="molecule type" value="Genomic_DNA"/>
</dbReference>
<reference evidence="1 2" key="1">
    <citation type="journal article" date="2024" name="G3 (Bethesda)">
        <title>Genome assembly of Hibiscus sabdariffa L. provides insights into metabolisms of medicinal natural products.</title>
        <authorList>
            <person name="Kim T."/>
        </authorList>
    </citation>
    <scope>NUCLEOTIDE SEQUENCE [LARGE SCALE GENOMIC DNA]</scope>
    <source>
        <strain evidence="1">TK-2024</strain>
        <tissue evidence="1">Old leaves</tissue>
    </source>
</reference>
<evidence type="ECO:0000313" key="2">
    <source>
        <dbReference type="Proteomes" id="UP001396334"/>
    </source>
</evidence>
<evidence type="ECO:0000313" key="1">
    <source>
        <dbReference type="EMBL" id="KAK9017126.1"/>
    </source>
</evidence>
<name>A0ABR2RVW2_9ROSI</name>
<protein>
    <submittedName>
        <fullName evidence="1">Uncharacterized protein</fullName>
    </submittedName>
</protein>
<proteinExistence type="predicted"/>
<accession>A0ABR2RVW2</accession>
<comment type="caution">
    <text evidence="1">The sequence shown here is derived from an EMBL/GenBank/DDBJ whole genome shotgun (WGS) entry which is preliminary data.</text>
</comment>
<sequence length="104" mass="11833">MASISMGHRFQKCSNSVGKSRSRHRCSERCWFDFIALFNNSFLSLFDFFLEDCHWVTAMHRVGSAGNNANSNRPRNEKRLTYVLNDTADTKHCAGINCLAVPLC</sequence>
<keyword evidence="2" id="KW-1185">Reference proteome</keyword>